<organism evidence="1 2">
    <name type="scientific">Halteria grandinella</name>
    <dbReference type="NCBI Taxonomy" id="5974"/>
    <lineage>
        <taxon>Eukaryota</taxon>
        <taxon>Sar</taxon>
        <taxon>Alveolata</taxon>
        <taxon>Ciliophora</taxon>
        <taxon>Intramacronucleata</taxon>
        <taxon>Spirotrichea</taxon>
        <taxon>Stichotrichia</taxon>
        <taxon>Sporadotrichida</taxon>
        <taxon>Halteriidae</taxon>
        <taxon>Halteria</taxon>
    </lineage>
</organism>
<comment type="caution">
    <text evidence="1">The sequence shown here is derived from an EMBL/GenBank/DDBJ whole genome shotgun (WGS) entry which is preliminary data.</text>
</comment>
<gene>
    <name evidence="1" type="ORF">FGO68_gene1891</name>
</gene>
<evidence type="ECO:0000313" key="2">
    <source>
        <dbReference type="Proteomes" id="UP000785679"/>
    </source>
</evidence>
<proteinExistence type="predicted"/>
<name>A0A8J8SZJ8_HALGN</name>
<dbReference type="EMBL" id="RRYP01014282">
    <property type="protein sequence ID" value="TNV76053.1"/>
    <property type="molecule type" value="Genomic_DNA"/>
</dbReference>
<dbReference type="AlphaFoldDB" id="A0A8J8SZJ8"/>
<sequence length="90" mass="10494">MNGAQSQLQGLVSRKCCNNFKSLHSQFQTLPSRGADQKLLPKIEDRCKNEYQQKAIHDYEKKLQVAQSCAIKTFQSLRQIKKHITINFWQ</sequence>
<reference evidence="1" key="1">
    <citation type="submission" date="2019-06" db="EMBL/GenBank/DDBJ databases">
        <authorList>
            <person name="Zheng W."/>
        </authorList>
    </citation>
    <scope>NUCLEOTIDE SEQUENCE</scope>
    <source>
        <strain evidence="1">QDHG01</strain>
    </source>
</reference>
<accession>A0A8J8SZJ8</accession>
<protein>
    <submittedName>
        <fullName evidence="1">Uncharacterized protein</fullName>
    </submittedName>
</protein>
<keyword evidence="2" id="KW-1185">Reference proteome</keyword>
<evidence type="ECO:0000313" key="1">
    <source>
        <dbReference type="EMBL" id="TNV76053.1"/>
    </source>
</evidence>
<dbReference type="Proteomes" id="UP000785679">
    <property type="component" value="Unassembled WGS sequence"/>
</dbReference>